<dbReference type="RefSeq" id="WP_354196144.1">
    <property type="nucleotide sequence ID" value="NZ_JBEPLW010000004.1"/>
</dbReference>
<accession>A0ABV2GAA2</accession>
<organism evidence="1 2">
    <name type="scientific">Bhargavaea ullalensis</name>
    <dbReference type="NCBI Taxonomy" id="1265685"/>
    <lineage>
        <taxon>Bacteria</taxon>
        <taxon>Bacillati</taxon>
        <taxon>Bacillota</taxon>
        <taxon>Bacilli</taxon>
        <taxon>Bacillales</taxon>
        <taxon>Caryophanaceae</taxon>
        <taxon>Bhargavaea</taxon>
    </lineage>
</organism>
<evidence type="ECO:0000313" key="2">
    <source>
        <dbReference type="Proteomes" id="UP001549099"/>
    </source>
</evidence>
<gene>
    <name evidence="1" type="ORF">ABID49_001094</name>
</gene>
<dbReference type="EMBL" id="JBEPLW010000004">
    <property type="protein sequence ID" value="MET3575210.1"/>
    <property type="molecule type" value="Genomic_DNA"/>
</dbReference>
<name>A0ABV2GAA2_9BACL</name>
<sequence length="82" mass="9184">MNQEFRVNYLFVDGNSSAYTFPVGETGVEELKAGLINGLFEKNGWISFEEPMTGNEVFINGRNVIKASALVIDMEMTSKEEE</sequence>
<evidence type="ECO:0000313" key="1">
    <source>
        <dbReference type="EMBL" id="MET3575210.1"/>
    </source>
</evidence>
<proteinExistence type="predicted"/>
<reference evidence="1 2" key="1">
    <citation type="submission" date="2024-06" db="EMBL/GenBank/DDBJ databases">
        <title>Genomic Encyclopedia of Type Strains, Phase IV (KMG-IV): sequencing the most valuable type-strain genomes for metagenomic binning, comparative biology and taxonomic classification.</title>
        <authorList>
            <person name="Goeker M."/>
        </authorList>
    </citation>
    <scope>NUCLEOTIDE SEQUENCE [LARGE SCALE GENOMIC DNA]</scope>
    <source>
        <strain evidence="1 2">DSM 26128</strain>
    </source>
</reference>
<dbReference type="Proteomes" id="UP001549099">
    <property type="component" value="Unassembled WGS sequence"/>
</dbReference>
<protein>
    <submittedName>
        <fullName evidence="1">Prepilin-type processing-associated H-X9-DG protein</fullName>
    </submittedName>
</protein>
<keyword evidence="2" id="KW-1185">Reference proteome</keyword>
<comment type="caution">
    <text evidence="1">The sequence shown here is derived from an EMBL/GenBank/DDBJ whole genome shotgun (WGS) entry which is preliminary data.</text>
</comment>